<dbReference type="GeneID" id="5546011"/>
<feature type="domain" description="YMR265C-like C-terminal" evidence="2">
    <location>
        <begin position="253"/>
        <end position="449"/>
    </location>
</feature>
<dbReference type="Pfam" id="PF10307">
    <property type="entry name" value="HAD_SAK_1"/>
    <property type="match status" value="1"/>
</dbReference>
<dbReference type="eggNOG" id="ENOG502S30I">
    <property type="taxonomic scope" value="Eukaryota"/>
</dbReference>
<evidence type="ECO:0000313" key="3">
    <source>
        <dbReference type="EMBL" id="EDO17762.1"/>
    </source>
</evidence>
<proteinExistence type="predicted"/>
<dbReference type="GO" id="GO:0000494">
    <property type="term" value="P:box C/D sno(s)RNA 3'-end processing"/>
    <property type="evidence" value="ECO:0007669"/>
    <property type="project" value="TreeGrafter"/>
</dbReference>
<dbReference type="PhylomeDB" id="A7TIV0"/>
<evidence type="ECO:0000259" key="1">
    <source>
        <dbReference type="Pfam" id="PF10307"/>
    </source>
</evidence>
<sequence length="452" mass="53067">MFDHHVLKKWNSCDELLILPDVPVSTIKKIHIYDFDNTLYKSPHLNRSLHSKELVSLLLNNQKLPSGNWWSDQRSLEEMFIESRQYKSNSLVKRTYWNKNILPLAELSCNDSDTISIILTGRKEKQFMSLITKIVSSDIPTLKFNAVCLKKTELEYSTTAEYKIALITDLMKYYSESLEEVTIYDDRISQLKKFREFFENLSETNKLKLKESFKWFVIPVPPVVRYLKPQVEANIVSKVINEYNLNNSLPLELKWGPIQTGFFLNIASQRRLIAFTISFFQKKPKMWVDNIPDYPAYIPCIQRGMHLSKDTIINIITNKDKDILNNPDKMNEIYEKFITQDYDSPNERCCVDFKLVAIGYNRIRKDNSKTSIDKLPKIHVFYKLKACSPNRYTYTEFDFLTIVGNIENKTPSLREEELLDTIMFDNSRIVWKNVPPVKLVTYFAQHSTLQLV</sequence>
<evidence type="ECO:0000259" key="2">
    <source>
        <dbReference type="Pfam" id="PF25108"/>
    </source>
</evidence>
<dbReference type="EMBL" id="DS480398">
    <property type="protein sequence ID" value="EDO17762.1"/>
    <property type="molecule type" value="Genomic_DNA"/>
</dbReference>
<name>A7TIV0_VANPO</name>
<accession>A7TIV0</accession>
<dbReference type="GO" id="GO:0031428">
    <property type="term" value="C:box C/D methylation guide snoRNP complex"/>
    <property type="evidence" value="ECO:0007669"/>
    <property type="project" value="TreeGrafter"/>
</dbReference>
<dbReference type="OMA" id="WNSCACE"/>
<dbReference type="GO" id="GO:0003723">
    <property type="term" value="F:RNA binding"/>
    <property type="evidence" value="ECO:0007669"/>
    <property type="project" value="TreeGrafter"/>
</dbReference>
<dbReference type="HOGENOM" id="CLU_022771_1_1_1"/>
<keyword evidence="4" id="KW-1185">Reference proteome</keyword>
<evidence type="ECO:0000313" key="4">
    <source>
        <dbReference type="Proteomes" id="UP000000267"/>
    </source>
</evidence>
<dbReference type="AlphaFoldDB" id="A7TIV0"/>
<dbReference type="GO" id="GO:0008649">
    <property type="term" value="F:rRNA methyltransferase activity"/>
    <property type="evidence" value="ECO:0007669"/>
    <property type="project" value="TreeGrafter"/>
</dbReference>
<feature type="domain" description="Swiss Army Knife RNA repair protein HAD" evidence="1">
    <location>
        <begin position="42"/>
        <end position="244"/>
    </location>
</feature>
<protein>
    <submittedName>
        <fullName evidence="3">Uncharacterized protein</fullName>
    </submittedName>
</protein>
<dbReference type="InterPro" id="IPR018812">
    <property type="entry name" value="SAK_HAD"/>
</dbReference>
<dbReference type="GO" id="GO:1990259">
    <property type="term" value="F:histone H2AQ104 methyltransferase activity"/>
    <property type="evidence" value="ECO:0007669"/>
    <property type="project" value="TreeGrafter"/>
</dbReference>
<dbReference type="Proteomes" id="UP000000267">
    <property type="component" value="Unassembled WGS sequence"/>
</dbReference>
<organism evidence="4">
    <name type="scientific">Vanderwaltozyma polyspora (strain ATCC 22028 / DSM 70294 / BCRC 21397 / CBS 2163 / NBRC 10782 / NRRL Y-8283 / UCD 57-17)</name>
    <name type="common">Kluyveromyces polysporus</name>
    <dbReference type="NCBI Taxonomy" id="436907"/>
    <lineage>
        <taxon>Eukaryota</taxon>
        <taxon>Fungi</taxon>
        <taxon>Dikarya</taxon>
        <taxon>Ascomycota</taxon>
        <taxon>Saccharomycotina</taxon>
        <taxon>Saccharomycetes</taxon>
        <taxon>Saccharomycetales</taxon>
        <taxon>Saccharomycetaceae</taxon>
        <taxon>Vanderwaltozyma</taxon>
    </lineage>
</organism>
<dbReference type="FunCoup" id="A7TIV0">
    <property type="interactions" value="33"/>
</dbReference>
<dbReference type="InterPro" id="IPR056904">
    <property type="entry name" value="YMR265C_C"/>
</dbReference>
<dbReference type="PANTHER" id="PTHR10335">
    <property type="entry name" value="RRNA 2-O-METHYLTRANSFERASE FIBRILLARIN"/>
    <property type="match status" value="1"/>
</dbReference>
<reference evidence="3 4" key="1">
    <citation type="journal article" date="2007" name="Proc. Natl. Acad. Sci. U.S.A.">
        <title>Independent sorting-out of thousands of duplicated gene pairs in two yeast species descended from a whole-genome duplication.</title>
        <authorList>
            <person name="Scannell D.R."/>
            <person name="Frank A.C."/>
            <person name="Conant G.C."/>
            <person name="Byrne K.P."/>
            <person name="Woolfit M."/>
            <person name="Wolfe K.H."/>
        </authorList>
    </citation>
    <scope>NUCLEOTIDE SEQUENCE [LARGE SCALE GENOMIC DNA]</scope>
    <source>
        <strain evidence="4">ATCC 22028 / DSM 70294 / BCRC 21397 / CBS 2163 / NBRC 10782 / NRRL Y-8283 / UCD 57-17</strain>
    </source>
</reference>
<dbReference type="PANTHER" id="PTHR10335:SF26">
    <property type="entry name" value="AER281CP"/>
    <property type="match status" value="1"/>
</dbReference>
<dbReference type="OrthoDB" id="5596992at2759"/>
<dbReference type="KEGG" id="vpo:Kpol_541p5"/>
<dbReference type="RefSeq" id="XP_001645620.1">
    <property type="nucleotide sequence ID" value="XM_001645570.1"/>
</dbReference>
<gene>
    <name evidence="3" type="ORF">Kpol_541p5</name>
</gene>
<dbReference type="Pfam" id="PF25108">
    <property type="entry name" value="YMR265C_C"/>
    <property type="match status" value="1"/>
</dbReference>
<dbReference type="GO" id="GO:0032040">
    <property type="term" value="C:small-subunit processome"/>
    <property type="evidence" value="ECO:0007669"/>
    <property type="project" value="TreeGrafter"/>
</dbReference>
<dbReference type="InParanoid" id="A7TIV0"/>